<evidence type="ECO:0000259" key="15">
    <source>
        <dbReference type="PROSITE" id="PS51192"/>
    </source>
</evidence>
<evidence type="ECO:0000256" key="4">
    <source>
        <dbReference type="ARBA" id="ARBA00022517"/>
    </source>
</evidence>
<feature type="region of interest" description="Disordered" evidence="14">
    <location>
        <begin position="439"/>
        <end position="474"/>
    </location>
</feature>
<dbReference type="Gene3D" id="3.40.50.300">
    <property type="entry name" value="P-loop containing nucleotide triphosphate hydrolases"/>
    <property type="match status" value="2"/>
</dbReference>
<evidence type="ECO:0000259" key="16">
    <source>
        <dbReference type="PROSITE" id="PS51194"/>
    </source>
</evidence>
<dbReference type="SMART" id="SM00490">
    <property type="entry name" value="HELICc"/>
    <property type="match status" value="1"/>
</dbReference>
<evidence type="ECO:0000256" key="3">
    <source>
        <dbReference type="ARBA" id="ARBA00012552"/>
    </source>
</evidence>
<evidence type="ECO:0000256" key="1">
    <source>
        <dbReference type="ARBA" id="ARBA00004604"/>
    </source>
</evidence>
<evidence type="ECO:0000256" key="6">
    <source>
        <dbReference type="ARBA" id="ARBA00022741"/>
    </source>
</evidence>
<dbReference type="GO" id="GO:0016787">
    <property type="term" value="F:hydrolase activity"/>
    <property type="evidence" value="ECO:0007669"/>
    <property type="project" value="UniProtKB-KW"/>
</dbReference>
<keyword evidence="8 13" id="KW-0347">Helicase</keyword>
<dbReference type="PROSITE" id="PS51195">
    <property type="entry name" value="Q_MOTIF"/>
    <property type="match status" value="1"/>
</dbReference>
<evidence type="ECO:0000256" key="14">
    <source>
        <dbReference type="SAM" id="MobiDB-lite"/>
    </source>
</evidence>
<dbReference type="Proteomes" id="UP000030755">
    <property type="component" value="Unassembled WGS sequence"/>
</dbReference>
<dbReference type="InterPro" id="IPR014014">
    <property type="entry name" value="RNA_helicase_DEAD_Q_motif"/>
</dbReference>
<dbReference type="CDD" id="cd18787">
    <property type="entry name" value="SF2_C_DEAD"/>
    <property type="match status" value="1"/>
</dbReference>
<dbReference type="GO" id="GO:0005524">
    <property type="term" value="F:ATP binding"/>
    <property type="evidence" value="ECO:0007669"/>
    <property type="project" value="UniProtKB-KW"/>
</dbReference>
<evidence type="ECO:0000256" key="13">
    <source>
        <dbReference type="RuleBase" id="RU000492"/>
    </source>
</evidence>
<evidence type="ECO:0000256" key="7">
    <source>
        <dbReference type="ARBA" id="ARBA00022801"/>
    </source>
</evidence>
<dbReference type="PANTHER" id="PTHR47958">
    <property type="entry name" value="ATP-DEPENDENT RNA HELICASE DBP3"/>
    <property type="match status" value="1"/>
</dbReference>
<comment type="subcellular location">
    <subcellularLocation>
        <location evidence="1">Nucleus</location>
        <location evidence="1">Nucleolus</location>
    </subcellularLocation>
</comment>
<evidence type="ECO:0000256" key="8">
    <source>
        <dbReference type="ARBA" id="ARBA00022806"/>
    </source>
</evidence>
<feature type="domain" description="Helicase ATP-binding" evidence="15">
    <location>
        <begin position="59"/>
        <end position="239"/>
    </location>
</feature>
<feature type="domain" description="DEAD-box RNA helicase Q" evidence="17">
    <location>
        <begin position="28"/>
        <end position="56"/>
    </location>
</feature>
<organism evidence="18 20">
    <name type="scientific">Rozella allomycis (strain CSF55)</name>
    <dbReference type="NCBI Taxonomy" id="988480"/>
    <lineage>
        <taxon>Eukaryota</taxon>
        <taxon>Fungi</taxon>
        <taxon>Fungi incertae sedis</taxon>
        <taxon>Cryptomycota</taxon>
        <taxon>Cryptomycota incertae sedis</taxon>
        <taxon>Rozella</taxon>
    </lineage>
</organism>
<sequence length="474" mass="53101">MTGRFLYAAILQCAAKVGINWSEYRVYNDFVEAGIPEKLVGYLAKQNITKPTPIQAVGWPVVMEGKNVVGVAETGKTLSFGLPLVLKLEKSRERVAKPQAIVLTPTRELCQQVASVIGPMAASCGFITDMFYGGTSVMMDKRKFEMGVDIVVACPGRIAQLISEGSCDLSKVKMLIVDEADRMLDMVRFDVGMNKGFKPQLDEINEKLPESKQTIMWSATWPKDVRHLAEEYLGRDTTRIVVGSDELMANKRVNQNFHFVSNEEKMKLLIDKLKLYKEEKSIIFCNAKKQCDEVAYELNVKGIKSQAIHGDLSQAKRQTTLEGFRKNSLQVLVATDIAARGLDIPSIKAVFNYDMPLFVDNYIHRIGRTARGTDRTGDSHTFITQKDYGMIKDLINVLQEGGIEVPKELREKALNSMSSSSNRLFKVFNIDRYNRKPTFTQSGFGRSNQGSASKYFGSNRGSYERAQTTGFGRN</sequence>
<evidence type="ECO:0000313" key="19">
    <source>
        <dbReference type="EMBL" id="RKP20350.1"/>
    </source>
</evidence>
<dbReference type="InterPro" id="IPR001650">
    <property type="entry name" value="Helicase_C-like"/>
</dbReference>
<evidence type="ECO:0000256" key="2">
    <source>
        <dbReference type="ARBA" id="ARBA00009334"/>
    </source>
</evidence>
<dbReference type="EMBL" id="ML005077">
    <property type="protein sequence ID" value="RKP20350.1"/>
    <property type="molecule type" value="Genomic_DNA"/>
</dbReference>
<reference evidence="21" key="2">
    <citation type="journal article" date="2018" name="Nat. Microbiol.">
        <title>Leveraging single-cell genomics to expand the fungal tree of life.</title>
        <authorList>
            <person name="Ahrendt S.R."/>
            <person name="Quandt C.A."/>
            <person name="Ciobanu D."/>
            <person name="Clum A."/>
            <person name="Salamov A."/>
            <person name="Andreopoulos B."/>
            <person name="Cheng J.F."/>
            <person name="Woyke T."/>
            <person name="Pelin A."/>
            <person name="Henrissat B."/>
            <person name="Reynolds N.K."/>
            <person name="Benny G.L."/>
            <person name="Smith M.E."/>
            <person name="James T.Y."/>
            <person name="Grigoriev I.V."/>
        </authorList>
    </citation>
    <scope>NUCLEOTIDE SEQUENCE [LARGE SCALE GENOMIC DNA]</scope>
    <source>
        <strain evidence="21">CSF55</strain>
    </source>
</reference>
<proteinExistence type="inferred from homology"/>
<dbReference type="OrthoDB" id="4255at2759"/>
<dbReference type="InterPro" id="IPR014001">
    <property type="entry name" value="Helicase_ATP-bd"/>
</dbReference>
<dbReference type="InterPro" id="IPR000629">
    <property type="entry name" value="RNA-helicase_DEAD-box_CS"/>
</dbReference>
<dbReference type="Proteomes" id="UP000281549">
    <property type="component" value="Unassembled WGS sequence"/>
</dbReference>
<dbReference type="PROSITE" id="PS51194">
    <property type="entry name" value="HELICASE_CTER"/>
    <property type="match status" value="1"/>
</dbReference>
<dbReference type="InterPro" id="IPR044742">
    <property type="entry name" value="DEAD/DEAH_RhlB"/>
</dbReference>
<protein>
    <recommendedName>
        <fullName evidence="3">RNA helicase</fullName>
        <ecNumber evidence="3">3.6.4.13</ecNumber>
    </recommendedName>
</protein>
<dbReference type="SUPFAM" id="SSF52540">
    <property type="entry name" value="P-loop containing nucleoside triphosphate hydrolases"/>
    <property type="match status" value="1"/>
</dbReference>
<reference evidence="18 20" key="1">
    <citation type="journal article" date="2013" name="Curr. Biol.">
        <title>Shared signatures of parasitism and phylogenomics unite Cryptomycota and microsporidia.</title>
        <authorList>
            <person name="James T.Y."/>
            <person name="Pelin A."/>
            <person name="Bonen L."/>
            <person name="Ahrendt S."/>
            <person name="Sain D."/>
            <person name="Corradi N."/>
            <person name="Stajich J.E."/>
        </authorList>
    </citation>
    <scope>NUCLEOTIDE SEQUENCE [LARGE SCALE GENOMIC DNA]</scope>
    <source>
        <strain evidence="18">CSF55</strain>
        <strain evidence="18">CSF55</strain>
    </source>
</reference>
<dbReference type="SMART" id="SM00487">
    <property type="entry name" value="DEXDc"/>
    <property type="match status" value="1"/>
</dbReference>
<keyword evidence="6 13" id="KW-0547">Nucleotide-binding</keyword>
<dbReference type="EMBL" id="KE561047">
    <property type="protein sequence ID" value="EPZ33646.1"/>
    <property type="molecule type" value="Genomic_DNA"/>
</dbReference>
<keyword evidence="5" id="KW-0698">rRNA processing</keyword>
<dbReference type="InterPro" id="IPR011545">
    <property type="entry name" value="DEAD/DEAH_box_helicase_dom"/>
</dbReference>
<dbReference type="GO" id="GO:0003676">
    <property type="term" value="F:nucleic acid binding"/>
    <property type="evidence" value="ECO:0007669"/>
    <property type="project" value="InterPro"/>
</dbReference>
<evidence type="ECO:0000256" key="12">
    <source>
        <dbReference type="PROSITE-ProRule" id="PRU00552"/>
    </source>
</evidence>
<comment type="function">
    <text evidence="11">ATP-dependent RNA helicase required for 60S ribosomal subunit synthesis. Involved in efficient pre-rRNA processing, predominantly at site A3, which is necessary for the normal formation of 25S and 5.8S rRNAs.</text>
</comment>
<gene>
    <name evidence="18" type="ORF">O9G_000421</name>
    <name evidence="19" type="ORF">ROZALSC1DRAFT_28154</name>
</gene>
<dbReference type="GO" id="GO:0003724">
    <property type="term" value="F:RNA helicase activity"/>
    <property type="evidence" value="ECO:0007669"/>
    <property type="project" value="UniProtKB-EC"/>
</dbReference>
<name>A0A075ATN8_ROZAC</name>
<comment type="similarity">
    <text evidence="2">Belongs to the DEAD box helicase family. DDX5/DBP2 subfamily.</text>
</comment>
<evidence type="ECO:0000313" key="20">
    <source>
        <dbReference type="Proteomes" id="UP000030755"/>
    </source>
</evidence>
<dbReference type="InterPro" id="IPR027417">
    <property type="entry name" value="P-loop_NTPase"/>
</dbReference>
<dbReference type="OMA" id="KITIEFK"/>
<evidence type="ECO:0000256" key="11">
    <source>
        <dbReference type="ARBA" id="ARBA00037449"/>
    </source>
</evidence>
<keyword evidence="7 13" id="KW-0378">Hydrolase</keyword>
<dbReference type="PROSITE" id="PS51192">
    <property type="entry name" value="HELICASE_ATP_BIND_1"/>
    <property type="match status" value="1"/>
</dbReference>
<evidence type="ECO:0000256" key="5">
    <source>
        <dbReference type="ARBA" id="ARBA00022552"/>
    </source>
</evidence>
<keyword evidence="10" id="KW-0539">Nucleus</keyword>
<dbReference type="EC" id="3.6.4.13" evidence="3"/>
<feature type="domain" description="Helicase C-terminal" evidence="16">
    <location>
        <begin position="268"/>
        <end position="413"/>
    </location>
</feature>
<evidence type="ECO:0000313" key="18">
    <source>
        <dbReference type="EMBL" id="EPZ33646.1"/>
    </source>
</evidence>
<evidence type="ECO:0000313" key="21">
    <source>
        <dbReference type="Proteomes" id="UP000281549"/>
    </source>
</evidence>
<dbReference type="Pfam" id="PF00271">
    <property type="entry name" value="Helicase_C"/>
    <property type="match status" value="1"/>
</dbReference>
<dbReference type="PROSITE" id="PS00039">
    <property type="entry name" value="DEAD_ATP_HELICASE"/>
    <property type="match status" value="1"/>
</dbReference>
<accession>A0A075ATN8</accession>
<keyword evidence="4" id="KW-0690">Ribosome biogenesis</keyword>
<feature type="compositionally biased region" description="Polar residues" evidence="14">
    <location>
        <begin position="459"/>
        <end position="474"/>
    </location>
</feature>
<evidence type="ECO:0000259" key="17">
    <source>
        <dbReference type="PROSITE" id="PS51195"/>
    </source>
</evidence>
<reference evidence="19" key="3">
    <citation type="submission" date="2018-08" db="EMBL/GenBank/DDBJ databases">
        <title>Leveraging single-cell genomics to expand the Fungal Tree of Life.</title>
        <authorList>
            <consortium name="DOE Joint Genome Institute"/>
            <person name="Ahrendt S.R."/>
            <person name="Quandt C.A."/>
            <person name="Ciobanu D."/>
            <person name="Clum A."/>
            <person name="Salamov A."/>
            <person name="Andreopoulos B."/>
            <person name="Cheng J.-F."/>
            <person name="Woyke T."/>
            <person name="Pelin A."/>
            <person name="Henrissat B."/>
            <person name="Reynolds N."/>
            <person name="Benny G.L."/>
            <person name="Smith M.E."/>
            <person name="James T.Y."/>
            <person name="Grigoriev I.V."/>
        </authorList>
    </citation>
    <scope>NUCLEOTIDE SEQUENCE</scope>
    <source>
        <strain evidence="19">CSF55</strain>
    </source>
</reference>
<evidence type="ECO:0000256" key="9">
    <source>
        <dbReference type="ARBA" id="ARBA00022840"/>
    </source>
</evidence>
<dbReference type="AlphaFoldDB" id="A0A075ATN8"/>
<dbReference type="CDD" id="cd00268">
    <property type="entry name" value="DEADc"/>
    <property type="match status" value="1"/>
</dbReference>
<evidence type="ECO:0000256" key="10">
    <source>
        <dbReference type="ARBA" id="ARBA00023242"/>
    </source>
</evidence>
<dbReference type="Pfam" id="PF00270">
    <property type="entry name" value="DEAD"/>
    <property type="match status" value="1"/>
</dbReference>
<dbReference type="STRING" id="988480.A0A075ATN8"/>
<feature type="short sequence motif" description="Q motif" evidence="12">
    <location>
        <begin position="28"/>
        <end position="56"/>
    </location>
</feature>
<feature type="compositionally biased region" description="Polar residues" evidence="14">
    <location>
        <begin position="439"/>
        <end position="452"/>
    </location>
</feature>
<dbReference type="HOGENOM" id="CLU_003041_1_5_1"/>
<dbReference type="FunFam" id="3.40.50.300:FF:000008">
    <property type="entry name" value="ATP-dependent RNA helicase RhlB"/>
    <property type="match status" value="1"/>
</dbReference>
<keyword evidence="20" id="KW-1185">Reference proteome</keyword>
<keyword evidence="9 13" id="KW-0067">ATP-binding</keyword>